<keyword evidence="7" id="KW-0547">Nucleotide-binding</keyword>
<keyword evidence="10 13" id="KW-1133">Transmembrane helix</keyword>
<keyword evidence="9" id="KW-0067">ATP-binding</keyword>
<dbReference type="GO" id="GO:0005886">
    <property type="term" value="C:plasma membrane"/>
    <property type="evidence" value="ECO:0007669"/>
    <property type="project" value="TreeGrafter"/>
</dbReference>
<evidence type="ECO:0000313" key="15">
    <source>
        <dbReference type="EMBL" id="EET85446.1"/>
    </source>
</evidence>
<keyword evidence="5" id="KW-0808">Transferase</keyword>
<evidence type="ECO:0000256" key="3">
    <source>
        <dbReference type="ARBA" id="ARBA00012438"/>
    </source>
</evidence>
<gene>
    <name evidence="15" type="ORF">CcarbDRAFT_4108</name>
</gene>
<dbReference type="SMART" id="SM00388">
    <property type="entry name" value="HisKA"/>
    <property type="match status" value="1"/>
</dbReference>
<reference evidence="15 16" key="1">
    <citation type="submission" date="2009-06" db="EMBL/GenBank/DDBJ databases">
        <title>The draft genome of Clostridium carboxidivorans P7.</title>
        <authorList>
            <consortium name="US DOE Joint Genome Institute (JGI-PGF)"/>
            <person name="Lucas S."/>
            <person name="Copeland A."/>
            <person name="Lapidus A."/>
            <person name="Glavina del Rio T."/>
            <person name="Tice H."/>
            <person name="Bruce D."/>
            <person name="Goodwin L."/>
            <person name="Pitluck S."/>
            <person name="Larimer F."/>
            <person name="Land M.L."/>
            <person name="Hauser L."/>
            <person name="Hemme C.L."/>
        </authorList>
    </citation>
    <scope>NUCLEOTIDE SEQUENCE [LARGE SCALE GENOMIC DNA]</scope>
    <source>
        <strain evidence="15 16">P7</strain>
    </source>
</reference>
<keyword evidence="8 15" id="KW-0418">Kinase</keyword>
<dbReference type="Proteomes" id="UP000004198">
    <property type="component" value="Unassembled WGS sequence"/>
</dbReference>
<dbReference type="InterPro" id="IPR050398">
    <property type="entry name" value="HssS/ArlS-like"/>
</dbReference>
<dbReference type="InterPro" id="IPR003661">
    <property type="entry name" value="HisK_dim/P_dom"/>
</dbReference>
<evidence type="ECO:0000256" key="6">
    <source>
        <dbReference type="ARBA" id="ARBA00022692"/>
    </source>
</evidence>
<evidence type="ECO:0000256" key="4">
    <source>
        <dbReference type="ARBA" id="ARBA00022553"/>
    </source>
</evidence>
<evidence type="ECO:0000313" key="16">
    <source>
        <dbReference type="Proteomes" id="UP000004198"/>
    </source>
</evidence>
<dbReference type="InterPro" id="IPR036890">
    <property type="entry name" value="HATPase_C_sf"/>
</dbReference>
<dbReference type="STRING" id="536227.Ccar_04970"/>
<feature type="transmembrane region" description="Helical" evidence="13">
    <location>
        <begin position="6"/>
        <end position="23"/>
    </location>
</feature>
<evidence type="ECO:0000256" key="11">
    <source>
        <dbReference type="ARBA" id="ARBA00023012"/>
    </source>
</evidence>
<comment type="subcellular location">
    <subcellularLocation>
        <location evidence="2">Membrane</location>
        <topology evidence="2">Multi-pass membrane protein</topology>
    </subcellularLocation>
</comment>
<dbReference type="EMBL" id="ACVI01000090">
    <property type="protein sequence ID" value="EET85446.1"/>
    <property type="molecule type" value="Genomic_DNA"/>
</dbReference>
<sequence>MYKIFMILSIAIIIILFFIIISTRKKLKHIKVVLDDVLSGNVNRRITLNNSEKSIADLVNSINNIVDNMCEIENEKNKKASAMSRMISNISHDFKTPLTSLIGYIELIKQSNDLSVEELREYLDIIHSKAYYLNTTLENFFYLSRLESNDEKLKIEEISLTDVIQEQIVFFYNDFIDLGITPDIKIPEEDMYVLADRISVNRIINNLLSNSLKYGKDGDKVGVLAREDDNYVYVEVWDNGKGISDKDLKLVFERLYTVEDSRSAMISGTGIGLSIVKQLVKANKGTITVHSEPFKKTSFTFSLPKSKNFNNDF</sequence>
<dbReference type="SUPFAM" id="SSF47384">
    <property type="entry name" value="Homodimeric domain of signal transducing histidine kinase"/>
    <property type="match status" value="1"/>
</dbReference>
<dbReference type="Gene3D" id="3.30.565.10">
    <property type="entry name" value="Histidine kinase-like ATPase, C-terminal domain"/>
    <property type="match status" value="1"/>
</dbReference>
<feature type="domain" description="Histidine kinase" evidence="14">
    <location>
        <begin position="89"/>
        <end position="307"/>
    </location>
</feature>
<dbReference type="AlphaFoldDB" id="C6PZ91"/>
<dbReference type="Gene3D" id="1.10.287.130">
    <property type="match status" value="1"/>
</dbReference>
<dbReference type="InterPro" id="IPR004358">
    <property type="entry name" value="Sig_transdc_His_kin-like_C"/>
</dbReference>
<evidence type="ECO:0000256" key="7">
    <source>
        <dbReference type="ARBA" id="ARBA00022741"/>
    </source>
</evidence>
<evidence type="ECO:0000256" key="5">
    <source>
        <dbReference type="ARBA" id="ARBA00022679"/>
    </source>
</evidence>
<organism evidence="15 16">
    <name type="scientific">Clostridium carboxidivorans P7</name>
    <dbReference type="NCBI Taxonomy" id="536227"/>
    <lineage>
        <taxon>Bacteria</taxon>
        <taxon>Bacillati</taxon>
        <taxon>Bacillota</taxon>
        <taxon>Clostridia</taxon>
        <taxon>Eubacteriales</taxon>
        <taxon>Clostridiaceae</taxon>
        <taxon>Clostridium</taxon>
    </lineage>
</organism>
<comment type="catalytic activity">
    <reaction evidence="1">
        <text>ATP + protein L-histidine = ADP + protein N-phospho-L-histidine.</text>
        <dbReference type="EC" id="2.7.13.3"/>
    </reaction>
</comment>
<evidence type="ECO:0000256" key="9">
    <source>
        <dbReference type="ARBA" id="ARBA00022840"/>
    </source>
</evidence>
<dbReference type="FunFam" id="3.30.565.10:FF:000013">
    <property type="entry name" value="Two-component sensor histidine kinase"/>
    <property type="match status" value="1"/>
</dbReference>
<evidence type="ECO:0000256" key="1">
    <source>
        <dbReference type="ARBA" id="ARBA00000085"/>
    </source>
</evidence>
<dbReference type="eggNOG" id="COG2205">
    <property type="taxonomic scope" value="Bacteria"/>
</dbReference>
<dbReference type="InterPro" id="IPR005467">
    <property type="entry name" value="His_kinase_dom"/>
</dbReference>
<evidence type="ECO:0000256" key="13">
    <source>
        <dbReference type="SAM" id="Phobius"/>
    </source>
</evidence>
<dbReference type="InterPro" id="IPR036097">
    <property type="entry name" value="HisK_dim/P_sf"/>
</dbReference>
<dbReference type="PATRIC" id="fig|536227.13.peg.1049"/>
<dbReference type="PRINTS" id="PR00344">
    <property type="entry name" value="BCTRLSENSOR"/>
</dbReference>
<dbReference type="CDD" id="cd00082">
    <property type="entry name" value="HisKA"/>
    <property type="match status" value="1"/>
</dbReference>
<keyword evidence="4" id="KW-0597">Phosphoprotein</keyword>
<accession>C6PZ91</accession>
<comment type="caution">
    <text evidence="15">The sequence shown here is derived from an EMBL/GenBank/DDBJ whole genome shotgun (WGS) entry which is preliminary data.</text>
</comment>
<dbReference type="GO" id="GO:0000155">
    <property type="term" value="F:phosphorelay sensor kinase activity"/>
    <property type="evidence" value="ECO:0007669"/>
    <property type="project" value="InterPro"/>
</dbReference>
<dbReference type="SUPFAM" id="SSF55874">
    <property type="entry name" value="ATPase domain of HSP90 chaperone/DNA topoisomerase II/histidine kinase"/>
    <property type="match status" value="1"/>
</dbReference>
<dbReference type="PANTHER" id="PTHR45528:SF8">
    <property type="entry name" value="HISTIDINE KINASE"/>
    <property type="match status" value="1"/>
</dbReference>
<dbReference type="PANTHER" id="PTHR45528">
    <property type="entry name" value="SENSOR HISTIDINE KINASE CPXA"/>
    <property type="match status" value="1"/>
</dbReference>
<dbReference type="GO" id="GO:0005524">
    <property type="term" value="F:ATP binding"/>
    <property type="evidence" value="ECO:0007669"/>
    <property type="project" value="UniProtKB-KW"/>
</dbReference>
<dbReference type="Pfam" id="PF00512">
    <property type="entry name" value="HisKA"/>
    <property type="match status" value="1"/>
</dbReference>
<evidence type="ECO:0000256" key="2">
    <source>
        <dbReference type="ARBA" id="ARBA00004141"/>
    </source>
</evidence>
<evidence type="ECO:0000259" key="14">
    <source>
        <dbReference type="PROSITE" id="PS50109"/>
    </source>
</evidence>
<keyword evidence="11" id="KW-0902">Two-component regulatory system</keyword>
<evidence type="ECO:0000256" key="12">
    <source>
        <dbReference type="ARBA" id="ARBA00023136"/>
    </source>
</evidence>
<dbReference type="Pfam" id="PF02518">
    <property type="entry name" value="HATPase_c"/>
    <property type="match status" value="1"/>
</dbReference>
<dbReference type="RefSeq" id="WP_007062993.1">
    <property type="nucleotide sequence ID" value="NZ_ACVI01000090.1"/>
</dbReference>
<protein>
    <recommendedName>
        <fullName evidence="3">histidine kinase</fullName>
        <ecNumber evidence="3">2.7.13.3</ecNumber>
    </recommendedName>
</protein>
<evidence type="ECO:0000256" key="10">
    <source>
        <dbReference type="ARBA" id="ARBA00022989"/>
    </source>
</evidence>
<keyword evidence="16" id="KW-1185">Reference proteome</keyword>
<dbReference type="InterPro" id="IPR003594">
    <property type="entry name" value="HATPase_dom"/>
</dbReference>
<keyword evidence="6 13" id="KW-0812">Transmembrane</keyword>
<evidence type="ECO:0000256" key="8">
    <source>
        <dbReference type="ARBA" id="ARBA00022777"/>
    </source>
</evidence>
<dbReference type="EC" id="2.7.13.3" evidence="3"/>
<proteinExistence type="predicted"/>
<dbReference type="KEGG" id="cck:Ccar_04970"/>
<dbReference type="PROSITE" id="PS50109">
    <property type="entry name" value="HIS_KIN"/>
    <property type="match status" value="1"/>
</dbReference>
<name>C6PZ91_9CLOT</name>
<dbReference type="SMART" id="SM00387">
    <property type="entry name" value="HATPase_c"/>
    <property type="match status" value="1"/>
</dbReference>
<keyword evidence="12 13" id="KW-0472">Membrane</keyword>